<dbReference type="AlphaFoldDB" id="A0A8S0UAB1"/>
<dbReference type="InterPro" id="IPR003615">
    <property type="entry name" value="HNH_nuc"/>
</dbReference>
<dbReference type="InterPro" id="IPR029471">
    <property type="entry name" value="HNH_5"/>
</dbReference>
<proteinExistence type="predicted"/>
<comment type="caution">
    <text evidence="2">The sequence shown here is derived from an EMBL/GenBank/DDBJ whole genome shotgun (WGS) entry which is preliminary data.</text>
</comment>
<sequence length="223" mass="24952">MAQFTAQGRLKTLFSGYGSNDPFPFQFQFYQVKKAFGGTVFTCSHSSVPSQSHKRELGLWGGITRTRLNASKSSSSLNKSKRLNADESIDSGGDRDVFLGEIFSEDPDFERDELAGFRGLVLDISYRYCSSGENLTVDHVLPISLGGQWTWENLVTACARCNSRKGQKTLEEANMTLMKVPKAPKDYDILAVPLTNTAVKMLKMRKGTPEEWRQYLSKPYALP</sequence>
<dbReference type="PANTHER" id="PTHR33877:SF2">
    <property type="entry name" value="OS07G0170200 PROTEIN"/>
    <property type="match status" value="1"/>
</dbReference>
<dbReference type="PANTHER" id="PTHR33877">
    <property type="entry name" value="SLL1193 PROTEIN"/>
    <property type="match status" value="1"/>
</dbReference>
<dbReference type="EMBL" id="CACTIH010007440">
    <property type="protein sequence ID" value="CAA3013523.1"/>
    <property type="molecule type" value="Genomic_DNA"/>
</dbReference>
<dbReference type="InterPro" id="IPR052892">
    <property type="entry name" value="NA-targeting_endonuclease"/>
</dbReference>
<dbReference type="SMART" id="SM00507">
    <property type="entry name" value="HNHc"/>
    <property type="match status" value="1"/>
</dbReference>
<reference evidence="2 3" key="1">
    <citation type="submission" date="2019-12" db="EMBL/GenBank/DDBJ databases">
        <authorList>
            <person name="Alioto T."/>
            <person name="Alioto T."/>
            <person name="Gomez Garrido J."/>
        </authorList>
    </citation>
    <scope>NUCLEOTIDE SEQUENCE [LARGE SCALE GENOMIC DNA]</scope>
</reference>
<gene>
    <name evidence="2" type="ORF">OLEA9_A083375</name>
</gene>
<protein>
    <recommendedName>
        <fullName evidence="1">HNH nuclease domain-containing protein</fullName>
    </recommendedName>
</protein>
<feature type="domain" description="HNH nuclease" evidence="1">
    <location>
        <begin position="116"/>
        <end position="163"/>
    </location>
</feature>
<evidence type="ECO:0000313" key="2">
    <source>
        <dbReference type="EMBL" id="CAA3013523.1"/>
    </source>
</evidence>
<name>A0A8S0UAB1_OLEEU</name>
<evidence type="ECO:0000259" key="1">
    <source>
        <dbReference type="SMART" id="SM00507"/>
    </source>
</evidence>
<dbReference type="Gramene" id="OE9A083375T1">
    <property type="protein sequence ID" value="OE9A083375C1"/>
    <property type="gene ID" value="OE9A083375"/>
</dbReference>
<accession>A0A8S0UAB1</accession>
<dbReference type="Gene3D" id="1.10.30.50">
    <property type="match status" value="1"/>
</dbReference>
<dbReference type="Proteomes" id="UP000594638">
    <property type="component" value="Unassembled WGS sequence"/>
</dbReference>
<evidence type="ECO:0000313" key="3">
    <source>
        <dbReference type="Proteomes" id="UP000594638"/>
    </source>
</evidence>
<dbReference type="CDD" id="cd00085">
    <property type="entry name" value="HNHc"/>
    <property type="match status" value="1"/>
</dbReference>
<keyword evidence="3" id="KW-1185">Reference proteome</keyword>
<dbReference type="Pfam" id="PF14279">
    <property type="entry name" value="HNH_5"/>
    <property type="match status" value="1"/>
</dbReference>
<dbReference type="OrthoDB" id="2127950at2759"/>
<organism evidence="2 3">
    <name type="scientific">Olea europaea subsp. europaea</name>
    <dbReference type="NCBI Taxonomy" id="158383"/>
    <lineage>
        <taxon>Eukaryota</taxon>
        <taxon>Viridiplantae</taxon>
        <taxon>Streptophyta</taxon>
        <taxon>Embryophyta</taxon>
        <taxon>Tracheophyta</taxon>
        <taxon>Spermatophyta</taxon>
        <taxon>Magnoliopsida</taxon>
        <taxon>eudicotyledons</taxon>
        <taxon>Gunneridae</taxon>
        <taxon>Pentapetalae</taxon>
        <taxon>asterids</taxon>
        <taxon>lamiids</taxon>
        <taxon>Lamiales</taxon>
        <taxon>Oleaceae</taxon>
        <taxon>Oleeae</taxon>
        <taxon>Olea</taxon>
    </lineage>
</organism>